<dbReference type="CDD" id="cd02440">
    <property type="entry name" value="AdoMet_MTases"/>
    <property type="match status" value="1"/>
</dbReference>
<proteinExistence type="predicted"/>
<protein>
    <recommendedName>
        <fullName evidence="1">Methyltransferase type 11 domain-containing protein</fullName>
    </recommendedName>
</protein>
<dbReference type="Pfam" id="PF08241">
    <property type="entry name" value="Methyltransf_11"/>
    <property type="match status" value="1"/>
</dbReference>
<reference evidence="3" key="1">
    <citation type="submission" date="2017-09" db="EMBL/GenBank/DDBJ databases">
        <title>Depth-based differentiation of microbial function through sediment-hosted aquifers and enrichment of novel symbionts in the deep terrestrial subsurface.</title>
        <authorList>
            <person name="Probst A.J."/>
            <person name="Ladd B."/>
            <person name="Jarett J.K."/>
            <person name="Geller-Mcgrath D.E."/>
            <person name="Sieber C.M.K."/>
            <person name="Emerson J.B."/>
            <person name="Anantharaman K."/>
            <person name="Thomas B.C."/>
            <person name="Malmstrom R."/>
            <person name="Stieglmeier M."/>
            <person name="Klingl A."/>
            <person name="Woyke T."/>
            <person name="Ryan C.M."/>
            <person name="Banfield J.F."/>
        </authorList>
    </citation>
    <scope>NUCLEOTIDE SEQUENCE [LARGE SCALE GENOMIC DNA]</scope>
</reference>
<organism evidence="2 3">
    <name type="scientific">Candidatus Roizmanbacteria bacterium CG_4_10_14_0_8_um_filter_33_9</name>
    <dbReference type="NCBI Taxonomy" id="1974826"/>
    <lineage>
        <taxon>Bacteria</taxon>
        <taxon>Candidatus Roizmaniibacteriota</taxon>
    </lineage>
</organism>
<comment type="caution">
    <text evidence="2">The sequence shown here is derived from an EMBL/GenBank/DDBJ whole genome shotgun (WGS) entry which is preliminary data.</text>
</comment>
<dbReference type="Proteomes" id="UP000229401">
    <property type="component" value="Unassembled WGS sequence"/>
</dbReference>
<name>A0A2M7QHE0_9BACT</name>
<dbReference type="EMBL" id="PFLI01000156">
    <property type="protein sequence ID" value="PIY71742.1"/>
    <property type="molecule type" value="Genomic_DNA"/>
</dbReference>
<feature type="domain" description="Methyltransferase type 11" evidence="1">
    <location>
        <begin position="102"/>
        <end position="180"/>
    </location>
</feature>
<dbReference type="GO" id="GO:0008757">
    <property type="term" value="F:S-adenosylmethionine-dependent methyltransferase activity"/>
    <property type="evidence" value="ECO:0007669"/>
    <property type="project" value="InterPro"/>
</dbReference>
<sequence length="295" mass="35009">MRYLEVIKLLIISLGIKLISCFRNIPSNDIDSFIRLSALRSYSKLGFFRFFQLFINPISSIRYFEFDFVRRNIPVKRISSILDISSPRGFGIFLSHKYPRLEYHMINPDKSDIEETKILTAAFNSNLKVRTENALNLPYKSRSYDTVISISVIEHIVGKGDTKAIKEMWRVIKPGGRLILTTHIMRKRRIEYRVQDHYNLSVRKKRKYFFQRIYSPESLTERLIKPLGVQPKLIEIIEEKKAGWFDEYIQRWIKLELEETVFDPWFIMTKFKHINNFQEVNNLGVIGLVFEKPCD</sequence>
<accession>A0A2M7QHE0</accession>
<evidence type="ECO:0000313" key="2">
    <source>
        <dbReference type="EMBL" id="PIY71742.1"/>
    </source>
</evidence>
<dbReference type="InterPro" id="IPR029063">
    <property type="entry name" value="SAM-dependent_MTases_sf"/>
</dbReference>
<gene>
    <name evidence="2" type="ORF">COY87_04585</name>
</gene>
<evidence type="ECO:0000313" key="3">
    <source>
        <dbReference type="Proteomes" id="UP000229401"/>
    </source>
</evidence>
<dbReference type="Gene3D" id="3.40.50.150">
    <property type="entry name" value="Vaccinia Virus protein VP39"/>
    <property type="match status" value="1"/>
</dbReference>
<dbReference type="SUPFAM" id="SSF53335">
    <property type="entry name" value="S-adenosyl-L-methionine-dependent methyltransferases"/>
    <property type="match status" value="1"/>
</dbReference>
<evidence type="ECO:0000259" key="1">
    <source>
        <dbReference type="Pfam" id="PF08241"/>
    </source>
</evidence>
<dbReference type="AlphaFoldDB" id="A0A2M7QHE0"/>
<dbReference type="InterPro" id="IPR013216">
    <property type="entry name" value="Methyltransf_11"/>
</dbReference>